<dbReference type="Proteomes" id="UP000610303">
    <property type="component" value="Unassembled WGS sequence"/>
</dbReference>
<evidence type="ECO:0000313" key="1">
    <source>
        <dbReference type="EMBL" id="GGR27306.1"/>
    </source>
</evidence>
<gene>
    <name evidence="1" type="ORF">GCM10010196_21100</name>
</gene>
<keyword evidence="2" id="KW-1185">Reference proteome</keyword>
<reference evidence="1" key="2">
    <citation type="submission" date="2020-09" db="EMBL/GenBank/DDBJ databases">
        <authorList>
            <person name="Sun Q."/>
            <person name="Ohkuma M."/>
        </authorList>
    </citation>
    <scope>NUCLEOTIDE SEQUENCE</scope>
    <source>
        <strain evidence="1">JCM 3346</strain>
    </source>
</reference>
<name>A0A918CLF4_AGRME</name>
<sequence length="53" mass="5443">MAFLLLVPGTVGLVSLTTFDPAAVVAALLTFVSLCTGTKIGDAVSELVVHRRA</sequence>
<proteinExistence type="predicted"/>
<dbReference type="AlphaFoldDB" id="A0A918CLF4"/>
<dbReference type="EMBL" id="BMRJ01000002">
    <property type="protein sequence ID" value="GGR27306.1"/>
    <property type="molecule type" value="Genomic_DNA"/>
</dbReference>
<comment type="caution">
    <text evidence="1">The sequence shown here is derived from an EMBL/GenBank/DDBJ whole genome shotgun (WGS) entry which is preliminary data.</text>
</comment>
<organism evidence="1 2">
    <name type="scientific">Agromyces mediolanus</name>
    <name type="common">Corynebacterium mediolanum</name>
    <dbReference type="NCBI Taxonomy" id="41986"/>
    <lineage>
        <taxon>Bacteria</taxon>
        <taxon>Bacillati</taxon>
        <taxon>Actinomycetota</taxon>
        <taxon>Actinomycetes</taxon>
        <taxon>Micrococcales</taxon>
        <taxon>Microbacteriaceae</taxon>
        <taxon>Agromyces</taxon>
    </lineage>
</organism>
<dbReference type="RefSeq" id="WP_189085997.1">
    <property type="nucleotide sequence ID" value="NZ_BMRJ01000002.1"/>
</dbReference>
<accession>A0A918CLF4</accession>
<evidence type="ECO:0000313" key="2">
    <source>
        <dbReference type="Proteomes" id="UP000610303"/>
    </source>
</evidence>
<reference evidence="1" key="1">
    <citation type="journal article" date="2014" name="Int. J. Syst. Evol. Microbiol.">
        <title>Complete genome sequence of Corynebacterium casei LMG S-19264T (=DSM 44701T), isolated from a smear-ripened cheese.</title>
        <authorList>
            <consortium name="US DOE Joint Genome Institute (JGI-PGF)"/>
            <person name="Walter F."/>
            <person name="Albersmeier A."/>
            <person name="Kalinowski J."/>
            <person name="Ruckert C."/>
        </authorList>
    </citation>
    <scope>NUCLEOTIDE SEQUENCE</scope>
    <source>
        <strain evidence="1">JCM 3346</strain>
    </source>
</reference>
<evidence type="ECO:0008006" key="3">
    <source>
        <dbReference type="Google" id="ProtNLM"/>
    </source>
</evidence>
<protein>
    <recommendedName>
        <fullName evidence="3">Holin</fullName>
    </recommendedName>
</protein>